<gene>
    <name evidence="2" type="ORF">GTC17253_21430</name>
</gene>
<dbReference type="PANTHER" id="PTHR32305:SF15">
    <property type="entry name" value="PROTEIN RHSA-RELATED"/>
    <property type="match status" value="1"/>
</dbReference>
<dbReference type="AlphaFoldDB" id="A0AB33IXV5"/>
<sequence length="244" mass="28645">MINYFQYNGKELDRMHGLDWYDYGARHYDAVLGRWMCMDPLVEKTFPVSGYIYCLNNPIKFIDPNGDKAMIWYVDKNGKNRTFMYDGTQKRVPNNAFVLDFVHTYNYLKGKEAGENLCKAVTDPNIIIEVQESSEENLYDNSDRRYTVFWMPRKGLRTSDGGKQSPAVRLEHEFDHALDDIKNHKEHREKREVRDSQYDNAEEKRVIRGSETKTARKLGESIRTNHRGTDYDVVDPRTTVPLNK</sequence>
<dbReference type="InterPro" id="IPR022385">
    <property type="entry name" value="Rhs_assc_core"/>
</dbReference>
<dbReference type="PANTHER" id="PTHR32305">
    <property type="match status" value="1"/>
</dbReference>
<evidence type="ECO:0000256" key="1">
    <source>
        <dbReference type="SAM" id="MobiDB-lite"/>
    </source>
</evidence>
<evidence type="ECO:0000313" key="2">
    <source>
        <dbReference type="EMBL" id="BFO72177.1"/>
    </source>
</evidence>
<dbReference type="InterPro" id="IPR050708">
    <property type="entry name" value="T6SS_VgrG/RHS"/>
</dbReference>
<accession>A0AB33IXV5</accession>
<dbReference type="NCBIfam" id="TIGR03696">
    <property type="entry name" value="Rhs_assc_core"/>
    <property type="match status" value="1"/>
</dbReference>
<organism evidence="2">
    <name type="scientific">Prevotella sp. GTC17253</name>
    <dbReference type="NCBI Taxonomy" id="3236793"/>
    <lineage>
        <taxon>Bacteria</taxon>
        <taxon>Pseudomonadati</taxon>
        <taxon>Bacteroidota</taxon>
        <taxon>Bacteroidia</taxon>
        <taxon>Bacteroidales</taxon>
        <taxon>Prevotellaceae</taxon>
        <taxon>Prevotella</taxon>
    </lineage>
</organism>
<dbReference type="Gene3D" id="2.180.10.10">
    <property type="entry name" value="RHS repeat-associated core"/>
    <property type="match status" value="1"/>
</dbReference>
<dbReference type="EMBL" id="AP035785">
    <property type="protein sequence ID" value="BFO72177.1"/>
    <property type="molecule type" value="Genomic_DNA"/>
</dbReference>
<proteinExistence type="predicted"/>
<feature type="region of interest" description="Disordered" evidence="1">
    <location>
        <begin position="220"/>
        <end position="244"/>
    </location>
</feature>
<protein>
    <recommendedName>
        <fullName evidence="3">RHS repeat-associated core domain-containing protein</fullName>
    </recommendedName>
</protein>
<reference evidence="2" key="1">
    <citation type="submission" date="2024-07" db="EMBL/GenBank/DDBJ databases">
        <title>Complete genome sequence of Prevotella sp. YM-2024 GTC17253.</title>
        <authorList>
            <person name="Hayashi M."/>
            <person name="Muto Y."/>
            <person name="Tanaka K."/>
            <person name="Niwa H."/>
        </authorList>
    </citation>
    <scope>NUCLEOTIDE SEQUENCE</scope>
    <source>
        <strain evidence="2">GTC17253</strain>
    </source>
</reference>
<name>A0AB33IXV5_9BACT</name>
<evidence type="ECO:0008006" key="3">
    <source>
        <dbReference type="Google" id="ProtNLM"/>
    </source>
</evidence>